<keyword evidence="2" id="KW-1185">Reference proteome</keyword>
<sequence length="157" mass="17405">MVGDTHYLGRYLRLTRLDPLDSSPTQRPLTDILHASKQVQCSNIIPFIPTQHPSRLCNDVYHKSSALASVARSLARSIPIQPQNPPLRVPSYVTPSPEKANAMPNVPSYCRQVESAVVTEPKSKQTTKKNMCIVSDPIQSDPVQSSPVRCRVCVFLV</sequence>
<organism evidence="1 2">
    <name type="scientific">Schizothecium vesticola</name>
    <dbReference type="NCBI Taxonomy" id="314040"/>
    <lineage>
        <taxon>Eukaryota</taxon>
        <taxon>Fungi</taxon>
        <taxon>Dikarya</taxon>
        <taxon>Ascomycota</taxon>
        <taxon>Pezizomycotina</taxon>
        <taxon>Sordariomycetes</taxon>
        <taxon>Sordariomycetidae</taxon>
        <taxon>Sordariales</taxon>
        <taxon>Schizotheciaceae</taxon>
        <taxon>Schizothecium</taxon>
    </lineage>
</organism>
<dbReference type="EMBL" id="JAUKUD010000006">
    <property type="protein sequence ID" value="KAK0740206.1"/>
    <property type="molecule type" value="Genomic_DNA"/>
</dbReference>
<dbReference type="Proteomes" id="UP001172155">
    <property type="component" value="Unassembled WGS sequence"/>
</dbReference>
<comment type="caution">
    <text evidence="1">The sequence shown here is derived from an EMBL/GenBank/DDBJ whole genome shotgun (WGS) entry which is preliminary data.</text>
</comment>
<gene>
    <name evidence="1" type="ORF">B0T18DRAFT_204174</name>
</gene>
<reference evidence="1" key="1">
    <citation type="submission" date="2023-06" db="EMBL/GenBank/DDBJ databases">
        <title>Genome-scale phylogeny and comparative genomics of the fungal order Sordariales.</title>
        <authorList>
            <consortium name="Lawrence Berkeley National Laboratory"/>
            <person name="Hensen N."/>
            <person name="Bonometti L."/>
            <person name="Westerberg I."/>
            <person name="Brannstrom I.O."/>
            <person name="Guillou S."/>
            <person name="Cros-Aarteil S."/>
            <person name="Calhoun S."/>
            <person name="Haridas S."/>
            <person name="Kuo A."/>
            <person name="Mondo S."/>
            <person name="Pangilinan J."/>
            <person name="Riley R."/>
            <person name="LaButti K."/>
            <person name="Andreopoulos B."/>
            <person name="Lipzen A."/>
            <person name="Chen C."/>
            <person name="Yanf M."/>
            <person name="Daum C."/>
            <person name="Ng V."/>
            <person name="Clum A."/>
            <person name="Steindorff A."/>
            <person name="Ohm R."/>
            <person name="Martin F."/>
            <person name="Silar P."/>
            <person name="Natvig D."/>
            <person name="Lalanne C."/>
            <person name="Gautier V."/>
            <person name="Ament-velasquez S.L."/>
            <person name="Kruys A."/>
            <person name="Hutchinson M.I."/>
            <person name="Powell A.J."/>
            <person name="Barry K."/>
            <person name="Miller A.N."/>
            <person name="Grigoriev I.V."/>
            <person name="Debuchy R."/>
            <person name="Gladieux P."/>
            <person name="Thoren M.H."/>
            <person name="Johannesson H."/>
        </authorList>
    </citation>
    <scope>NUCLEOTIDE SEQUENCE</scope>
    <source>
        <strain evidence="1">SMH3187-1</strain>
    </source>
</reference>
<evidence type="ECO:0000313" key="1">
    <source>
        <dbReference type="EMBL" id="KAK0740206.1"/>
    </source>
</evidence>
<accession>A0AA40JYR4</accession>
<name>A0AA40JYR4_9PEZI</name>
<protein>
    <submittedName>
        <fullName evidence="1">Uncharacterized protein</fullName>
    </submittedName>
</protein>
<proteinExistence type="predicted"/>
<evidence type="ECO:0000313" key="2">
    <source>
        <dbReference type="Proteomes" id="UP001172155"/>
    </source>
</evidence>
<dbReference type="AlphaFoldDB" id="A0AA40JYR4"/>